<dbReference type="Proteomes" id="UP001633002">
    <property type="component" value="Unassembled WGS sequence"/>
</dbReference>
<protein>
    <recommendedName>
        <fullName evidence="1">Reverse transcriptase domain-containing protein</fullName>
    </recommendedName>
</protein>
<feature type="domain" description="Reverse transcriptase" evidence="1">
    <location>
        <begin position="1"/>
        <end position="276"/>
    </location>
</feature>
<organism evidence="2 3">
    <name type="scientific">Riccia sorocarpa</name>
    <dbReference type="NCBI Taxonomy" id="122646"/>
    <lineage>
        <taxon>Eukaryota</taxon>
        <taxon>Viridiplantae</taxon>
        <taxon>Streptophyta</taxon>
        <taxon>Embryophyta</taxon>
        <taxon>Marchantiophyta</taxon>
        <taxon>Marchantiopsida</taxon>
        <taxon>Marchantiidae</taxon>
        <taxon>Marchantiales</taxon>
        <taxon>Ricciaceae</taxon>
        <taxon>Riccia</taxon>
    </lineage>
</organism>
<dbReference type="Pfam" id="PF13966">
    <property type="entry name" value="zf-RVT"/>
    <property type="match status" value="1"/>
</dbReference>
<sequence length="864" mass="98293">MAKKRLLKADMQGVIKLILKGGDKKLLSNWRPISLMSLTYKIVSKLLANRIKLLMPFLVDAQQTGFISGRQITDNILSVKLGQEWARWTEQPAISVKLDFVKAYDRVDHTFLWSTLECMGFDRIFIGLVQGMTCGGTALVHVNRRFTEDIKVERGVRQGCPLAPLLFALSSQPLLSMLANSVQEGSIKGIDIEPGHSLVHQLYADDTGVCLAADRSNFSKLQEILSLYEKASGAHVNLQKSLIMPFGCDTVPDWVRMVRCEVIEGEQSFKYLGIRLGVALPAGIDVTDVIRRMKNQLCRWENVYLPWASRLILIKHVLSLISMHIMLTIRCQKADSKRLESLCRDFVWCVTDEGRPKKAIVAWRRLAQEKLRGGVGIRPFADRAQALQMRHACSILEGKDVEWVRIARRIMLTKLHIGPQKRERSGWDCSDAMLLLSAWRMPDIPTLDKILKTWFCAKKFLRFDSSHLELPDDLPVRSFRVIWALQEKPETEGFTWAETEARRNKILTVGELVTNVRVGGGVAQILTRTFPDLLSWLVSLRTSVHKLVEGEGWMWFQSGRVERGWSASASFWLKLFGDVCSLSSKLNGWWNLLSSPEDWSRRWKALWSGHFFMRQKLWVWWILQHGFPTLERAKKWGVFEGFCLFCLRELETTEHMFWFCPSLRQRTSWIGNLILGDRCGHPTLIQILDECLRDHKRAPAKFFLLVAHSKACWKERNLLTFEGKRSRQSQSVILAEIEAQGKAFCFNLRGEKREQLMESFQSFVTSATISINQTLARQADVADILRALGNYDTEDVPIWLQVLSTGPAVLAAGSSSSYSNSSSDSENDDQEASSYAVCFVRLACAASKDMIGITLQIQARSVPC</sequence>
<comment type="caution">
    <text evidence="2">The sequence shown here is derived from an EMBL/GenBank/DDBJ whole genome shotgun (WGS) entry which is preliminary data.</text>
</comment>
<dbReference type="EMBL" id="JBJQOH010000003">
    <property type="protein sequence ID" value="KAL3690974.1"/>
    <property type="molecule type" value="Genomic_DNA"/>
</dbReference>
<gene>
    <name evidence="2" type="ORF">R1sor_004625</name>
</gene>
<reference evidence="2 3" key="1">
    <citation type="submission" date="2024-09" db="EMBL/GenBank/DDBJ databases">
        <title>Chromosome-scale assembly of Riccia sorocarpa.</title>
        <authorList>
            <person name="Paukszto L."/>
        </authorList>
    </citation>
    <scope>NUCLEOTIDE SEQUENCE [LARGE SCALE GENOMIC DNA]</scope>
    <source>
        <strain evidence="2">LP-2024</strain>
        <tissue evidence="2">Aerial parts of the thallus</tissue>
    </source>
</reference>
<keyword evidence="3" id="KW-1185">Reference proteome</keyword>
<dbReference type="SUPFAM" id="SSF56672">
    <property type="entry name" value="DNA/RNA polymerases"/>
    <property type="match status" value="1"/>
</dbReference>
<dbReference type="PANTHER" id="PTHR31635:SF196">
    <property type="entry name" value="REVERSE TRANSCRIPTASE DOMAIN-CONTAINING PROTEIN-RELATED"/>
    <property type="match status" value="1"/>
</dbReference>
<dbReference type="AlphaFoldDB" id="A0ABD3HKQ4"/>
<name>A0ABD3HKQ4_9MARC</name>
<dbReference type="InterPro" id="IPR000477">
    <property type="entry name" value="RT_dom"/>
</dbReference>
<evidence type="ECO:0000313" key="3">
    <source>
        <dbReference type="Proteomes" id="UP001633002"/>
    </source>
</evidence>
<dbReference type="CDD" id="cd01650">
    <property type="entry name" value="RT_nLTR_like"/>
    <property type="match status" value="1"/>
</dbReference>
<dbReference type="Pfam" id="PF00078">
    <property type="entry name" value="RVT_1"/>
    <property type="match status" value="1"/>
</dbReference>
<evidence type="ECO:0000313" key="2">
    <source>
        <dbReference type="EMBL" id="KAL3690974.1"/>
    </source>
</evidence>
<dbReference type="PANTHER" id="PTHR31635">
    <property type="entry name" value="REVERSE TRANSCRIPTASE DOMAIN-CONTAINING PROTEIN-RELATED"/>
    <property type="match status" value="1"/>
</dbReference>
<dbReference type="PROSITE" id="PS50878">
    <property type="entry name" value="RT_POL"/>
    <property type="match status" value="1"/>
</dbReference>
<dbReference type="InterPro" id="IPR043502">
    <property type="entry name" value="DNA/RNA_pol_sf"/>
</dbReference>
<accession>A0ABD3HKQ4</accession>
<proteinExistence type="predicted"/>
<dbReference type="InterPro" id="IPR026960">
    <property type="entry name" value="RVT-Znf"/>
</dbReference>
<evidence type="ECO:0000259" key="1">
    <source>
        <dbReference type="PROSITE" id="PS50878"/>
    </source>
</evidence>